<proteinExistence type="predicted"/>
<organism evidence="1 2">
    <name type="scientific">Fukomys damarensis</name>
    <name type="common">Damaraland mole rat</name>
    <name type="synonym">Cryptomys damarensis</name>
    <dbReference type="NCBI Taxonomy" id="885580"/>
    <lineage>
        <taxon>Eukaryota</taxon>
        <taxon>Metazoa</taxon>
        <taxon>Chordata</taxon>
        <taxon>Craniata</taxon>
        <taxon>Vertebrata</taxon>
        <taxon>Euteleostomi</taxon>
        <taxon>Mammalia</taxon>
        <taxon>Eutheria</taxon>
        <taxon>Euarchontoglires</taxon>
        <taxon>Glires</taxon>
        <taxon>Rodentia</taxon>
        <taxon>Hystricomorpha</taxon>
        <taxon>Bathyergidae</taxon>
        <taxon>Fukomys</taxon>
    </lineage>
</organism>
<evidence type="ECO:0000313" key="2">
    <source>
        <dbReference type="Proteomes" id="UP000028990"/>
    </source>
</evidence>
<name>A0A091EPD9_FUKDA</name>
<evidence type="ECO:0000313" key="1">
    <source>
        <dbReference type="EMBL" id="KFO37551.1"/>
    </source>
</evidence>
<sequence length="119" mass="12274">MQGGNAAESACFSLRSLPAMGCVHAPGAYACLGIIEVIQRKAFRTEQGLSSVQEEKRSFQAVAIVCLLDTSIGTIPVGDAGGCWCRSVSCHSQDWAGSPGPSLALLGLAHNSDSPSVPL</sequence>
<dbReference type="Proteomes" id="UP000028990">
    <property type="component" value="Unassembled WGS sequence"/>
</dbReference>
<protein>
    <submittedName>
        <fullName evidence="1">Uncharacterized protein</fullName>
    </submittedName>
</protein>
<accession>A0A091EPD9</accession>
<dbReference type="EMBL" id="KN120802">
    <property type="protein sequence ID" value="KFO37551.1"/>
    <property type="molecule type" value="Genomic_DNA"/>
</dbReference>
<keyword evidence="2" id="KW-1185">Reference proteome</keyword>
<gene>
    <name evidence="1" type="ORF">H920_01036</name>
</gene>
<dbReference type="AlphaFoldDB" id="A0A091EPD9"/>
<reference evidence="1 2" key="1">
    <citation type="submission" date="2013-11" db="EMBL/GenBank/DDBJ databases">
        <title>The Damaraland mole rat (Fukomys damarensis) genome and evolution of African mole rats.</title>
        <authorList>
            <person name="Gladyshev V.N."/>
            <person name="Fang X."/>
        </authorList>
    </citation>
    <scope>NUCLEOTIDE SEQUENCE [LARGE SCALE GENOMIC DNA]</scope>
    <source>
        <tissue evidence="1">Liver</tissue>
    </source>
</reference>